<dbReference type="Proteomes" id="UP000000662">
    <property type="component" value="Chromosome 3"/>
</dbReference>
<organism evidence="1 2">
    <name type="scientific">Burkholderia ambifaria (strain ATCC BAA-244 / DSM 16087 / CCUG 44356 / LMG 19182 / AMMD)</name>
    <name type="common">Burkholderia cepacia (strain AMMD)</name>
    <dbReference type="NCBI Taxonomy" id="339670"/>
    <lineage>
        <taxon>Bacteria</taxon>
        <taxon>Pseudomonadati</taxon>
        <taxon>Pseudomonadota</taxon>
        <taxon>Betaproteobacteria</taxon>
        <taxon>Burkholderiales</taxon>
        <taxon>Burkholderiaceae</taxon>
        <taxon>Burkholderia</taxon>
        <taxon>Burkholderia cepacia complex</taxon>
    </lineage>
</organism>
<reference evidence="1" key="1">
    <citation type="submission" date="2006-08" db="EMBL/GenBank/DDBJ databases">
        <title>Complete sequence of Chromosome 3 of Burkholderia cepacia AMMD.</title>
        <authorList>
            <consortium name="US DOE Joint Genome Institute"/>
            <person name="Copeland A."/>
            <person name="Lucas S."/>
            <person name="Lapidus A."/>
            <person name="Barry K."/>
            <person name="Detter J.C."/>
            <person name="Glavina del Rio T."/>
            <person name="Hammon N."/>
            <person name="Israni S."/>
            <person name="Pitluck S."/>
            <person name="Bruce D."/>
            <person name="Chain P."/>
            <person name="Malfatti S."/>
            <person name="Shin M."/>
            <person name="Vergez L."/>
            <person name="Schmutz J."/>
            <person name="Larimer F."/>
            <person name="Land M."/>
            <person name="Hauser L."/>
            <person name="Kyrpides N."/>
            <person name="Kim E."/>
            <person name="Parke J."/>
            <person name="Coenye T."/>
            <person name="Konstantinidis K."/>
            <person name="Ramette A."/>
            <person name="Tiedje J."/>
            <person name="Richardson P."/>
        </authorList>
    </citation>
    <scope>NUCLEOTIDE SEQUENCE</scope>
    <source>
        <strain evidence="1">AMMD</strain>
    </source>
</reference>
<evidence type="ECO:0000313" key="2">
    <source>
        <dbReference type="Proteomes" id="UP000000662"/>
    </source>
</evidence>
<sequence>MQPVLSETTMKTISPIDKYRLQAARLQKTVRQALDDEAGALAQHPVVQRLRERLGLSADSDAVLRKRLQALPVGKYLDLLARESGHEDWPALNRHLRAQQEGSDDIAETELYKFNASEFNLNVWFPSYEEAREYLDTHRGFYLLQFKGHCFLAQAPHIIDIGLDPKDPDWERIGWDWVKPKDPEAKQRLRDRLRLARERDNQPAGA</sequence>
<accession>Q0B2Z9</accession>
<dbReference type="KEGG" id="bam:Bamb_5929"/>
<keyword evidence="2" id="KW-1185">Reference proteome</keyword>
<dbReference type="EMBL" id="CP000442">
    <property type="protein sequence ID" value="ABI91474.1"/>
    <property type="molecule type" value="Genomic_DNA"/>
</dbReference>
<protein>
    <submittedName>
        <fullName evidence="1">Uncharacterized protein</fullName>
    </submittedName>
</protein>
<evidence type="ECO:0000313" key="1">
    <source>
        <dbReference type="EMBL" id="ABI91474.1"/>
    </source>
</evidence>
<dbReference type="AlphaFoldDB" id="Q0B2Z9"/>
<name>Q0B2Z9_BURCM</name>
<gene>
    <name evidence="1" type="ordered locus">Bamb_5929</name>
</gene>
<dbReference type="eggNOG" id="ENOG50330RD">
    <property type="taxonomic scope" value="Bacteria"/>
</dbReference>
<proteinExistence type="predicted"/>